<evidence type="ECO:0000313" key="1">
    <source>
        <dbReference type="EMBL" id="GME77042.1"/>
    </source>
</evidence>
<evidence type="ECO:0000313" key="2">
    <source>
        <dbReference type="Proteomes" id="UP001165064"/>
    </source>
</evidence>
<gene>
    <name evidence="1" type="ORF">Amon02_000286900</name>
</gene>
<name>A0ACB5SYQ0_AMBMO</name>
<organism evidence="1 2">
    <name type="scientific">Ambrosiozyma monospora</name>
    <name type="common">Yeast</name>
    <name type="synonym">Endomycopsis monosporus</name>
    <dbReference type="NCBI Taxonomy" id="43982"/>
    <lineage>
        <taxon>Eukaryota</taxon>
        <taxon>Fungi</taxon>
        <taxon>Dikarya</taxon>
        <taxon>Ascomycota</taxon>
        <taxon>Saccharomycotina</taxon>
        <taxon>Pichiomycetes</taxon>
        <taxon>Pichiales</taxon>
        <taxon>Pichiaceae</taxon>
        <taxon>Ambrosiozyma</taxon>
    </lineage>
</organism>
<protein>
    <submittedName>
        <fullName evidence="1">Unnamed protein product</fullName>
    </submittedName>
</protein>
<dbReference type="Proteomes" id="UP001165064">
    <property type="component" value="Unassembled WGS sequence"/>
</dbReference>
<comment type="caution">
    <text evidence="1">The sequence shown here is derived from an EMBL/GenBank/DDBJ whole genome shotgun (WGS) entry which is preliminary data.</text>
</comment>
<sequence length="620" mass="69045">MASTTDNNNDLFLGFDLSTQQLKIIASYGNLLPFKTYRVDFDSELGEKYGIKKGVIKIEKTGEIYAPVEMWIEALDLCFSKMKEDNFPFKQVKSMSGSCQQHGSVYWSDKAPELFSNLTSSKPLKDQLCPTAFTFQTSPNWQDHSTGLEIEAFEKQVGGEAQLAKITGSKAHYRFTGPQIRKLATRKDPAKYHETYRISLISSFLSSLLCNKITKIEESDGCGMNLYDIEKSQFDEGLLALAAGVSPEIDGASKEERAKGIAELKEKLGEVEPVGHQSVGNIGSYFVEKYGFDANCEVNSFTGDNLATIIALPLAKSDILVSMGTSTTVLLVTDQYKPSPNYHIFKHPTIPGHYMGMLCYCNGALAREQIRDKINLKYKVGKDEDPWAKFNSILDASKPLNGKLELGIHFPLGEIIPNAKPCERRFTFDLKANKLVELTPEKAWSLEEDVASIIESQALSCRLRAGPMLQVDDNDDGSSSNVTSEHDKEVLNKLSKFGKTQSDGILQNDKAVVAKPNKVFFVGGSSKNTSIVHKYCSIFGAKQGNYKIDLSDACALGGCFKAAWSFQQKDKSEEEDYGVWLNRKYDWNHGVETLTKYKDLWDEYVDGVGLLSLAEQRLEK</sequence>
<proteinExistence type="predicted"/>
<accession>A0ACB5SYQ0</accession>
<keyword evidence="2" id="KW-1185">Reference proteome</keyword>
<reference evidence="1" key="1">
    <citation type="submission" date="2023-04" db="EMBL/GenBank/DDBJ databases">
        <title>Ambrosiozyma monospora NBRC 10751.</title>
        <authorList>
            <person name="Ichikawa N."/>
            <person name="Sato H."/>
            <person name="Tonouchi N."/>
        </authorList>
    </citation>
    <scope>NUCLEOTIDE SEQUENCE</scope>
    <source>
        <strain evidence="1">NBRC 10751</strain>
    </source>
</reference>
<dbReference type="EMBL" id="BSXS01001719">
    <property type="protein sequence ID" value="GME77042.1"/>
    <property type="molecule type" value="Genomic_DNA"/>
</dbReference>